<evidence type="ECO:0000256" key="2">
    <source>
        <dbReference type="SAM" id="SignalP"/>
    </source>
</evidence>
<comment type="caution">
    <text evidence="3">The sequence shown here is derived from an EMBL/GenBank/DDBJ whole genome shotgun (WGS) entry which is preliminary data.</text>
</comment>
<proteinExistence type="predicted"/>
<evidence type="ECO:0000256" key="1">
    <source>
        <dbReference type="SAM" id="MobiDB-lite"/>
    </source>
</evidence>
<feature type="compositionally biased region" description="Polar residues" evidence="1">
    <location>
        <begin position="28"/>
        <end position="43"/>
    </location>
</feature>
<dbReference type="InterPro" id="IPR050490">
    <property type="entry name" value="Bact_solute-bd_prot1"/>
</dbReference>
<dbReference type="InterPro" id="IPR006059">
    <property type="entry name" value="SBP"/>
</dbReference>
<gene>
    <name evidence="3" type="ORF">ACFFNY_01970</name>
</gene>
<sequence length="445" mass="49094">MHYKRGLSAVALALMIGTTAACGQGNQSSNNAGADGSKTQNGAVKQEAPPEPVTINMLTGWKITDEDLDQIFYKPLAAKYPHIKLNVITSSNTTNITSMIAAGEVPDMLLTGTEGFQQMLDLGVALDLNEQIRLQGFDMNRLDPIIVQTIKGFGKKGEIYALPYGMNYNALYYNKSLFDRFAVSYPTDGMTWDAVIELGKRMSRNDGGVLYRGLAASHLVKIASPLSLNRFDPATDKAAINTDQWKRAYQVFQSIVSIPNNANDKKNGDELNAFLYDKTIAMYPYIGLFHRMADAVKGGLDWDVVTYPTFPDKPGIYGEADAYYLFVTPKSKHQKEAFQVISTVLSDDAQLSASKKGTIVTPLLKKEVRDNFGKESEVLKGKNVQSIFKSRPVPYHSNPRKYDAIADAELNAGSLQLYGNAKDINTIIRETEEKIAKKVAEKEGK</sequence>
<dbReference type="PROSITE" id="PS51257">
    <property type="entry name" value="PROKAR_LIPOPROTEIN"/>
    <property type="match status" value="1"/>
</dbReference>
<dbReference type="Pfam" id="PF01547">
    <property type="entry name" value="SBP_bac_1"/>
    <property type="match status" value="1"/>
</dbReference>
<evidence type="ECO:0000313" key="3">
    <source>
        <dbReference type="EMBL" id="MFB9750326.1"/>
    </source>
</evidence>
<feature type="region of interest" description="Disordered" evidence="1">
    <location>
        <begin position="28"/>
        <end position="50"/>
    </location>
</feature>
<name>A0ABV5VPX7_9BACL</name>
<keyword evidence="4" id="KW-1185">Reference proteome</keyword>
<reference evidence="3 4" key="1">
    <citation type="submission" date="2024-09" db="EMBL/GenBank/DDBJ databases">
        <authorList>
            <person name="Sun Q."/>
            <person name="Mori K."/>
        </authorList>
    </citation>
    <scope>NUCLEOTIDE SEQUENCE [LARGE SCALE GENOMIC DNA]</scope>
    <source>
        <strain evidence="3 4">JCM 12520</strain>
    </source>
</reference>
<protein>
    <submittedName>
        <fullName evidence="3">ABC transporter substrate-binding protein</fullName>
    </submittedName>
</protein>
<evidence type="ECO:0000313" key="4">
    <source>
        <dbReference type="Proteomes" id="UP001589619"/>
    </source>
</evidence>
<dbReference type="Proteomes" id="UP001589619">
    <property type="component" value="Unassembled WGS sequence"/>
</dbReference>
<dbReference type="Gene3D" id="3.40.190.10">
    <property type="entry name" value="Periplasmic binding protein-like II"/>
    <property type="match status" value="1"/>
</dbReference>
<accession>A0ABV5VPX7</accession>
<dbReference type="SUPFAM" id="SSF53850">
    <property type="entry name" value="Periplasmic binding protein-like II"/>
    <property type="match status" value="1"/>
</dbReference>
<feature type="signal peptide" evidence="2">
    <location>
        <begin position="1"/>
        <end position="23"/>
    </location>
</feature>
<keyword evidence="2" id="KW-0732">Signal</keyword>
<feature type="chain" id="PRO_5045808589" evidence="2">
    <location>
        <begin position="24"/>
        <end position="445"/>
    </location>
</feature>
<dbReference type="RefSeq" id="WP_344917075.1">
    <property type="nucleotide sequence ID" value="NZ_BAAAYO010000021.1"/>
</dbReference>
<dbReference type="PANTHER" id="PTHR43649">
    <property type="entry name" value="ARABINOSE-BINDING PROTEIN-RELATED"/>
    <property type="match status" value="1"/>
</dbReference>
<dbReference type="EMBL" id="JBHMAG010000002">
    <property type="protein sequence ID" value="MFB9750326.1"/>
    <property type="molecule type" value="Genomic_DNA"/>
</dbReference>
<organism evidence="3 4">
    <name type="scientific">Paenibacillus hodogayensis</name>
    <dbReference type="NCBI Taxonomy" id="279208"/>
    <lineage>
        <taxon>Bacteria</taxon>
        <taxon>Bacillati</taxon>
        <taxon>Bacillota</taxon>
        <taxon>Bacilli</taxon>
        <taxon>Bacillales</taxon>
        <taxon>Paenibacillaceae</taxon>
        <taxon>Paenibacillus</taxon>
    </lineage>
</organism>